<dbReference type="Pfam" id="PF00282">
    <property type="entry name" value="Pyridoxal_deC"/>
    <property type="match status" value="1"/>
</dbReference>
<dbReference type="SUPFAM" id="SSF53383">
    <property type="entry name" value="PLP-dependent transferases"/>
    <property type="match status" value="1"/>
</dbReference>
<evidence type="ECO:0000256" key="8">
    <source>
        <dbReference type="RuleBase" id="RU000382"/>
    </source>
</evidence>
<name>A0A915JTU2_ROMCU</name>
<evidence type="ECO:0000256" key="4">
    <source>
        <dbReference type="ARBA" id="ARBA00022793"/>
    </source>
</evidence>
<dbReference type="GO" id="GO:0009449">
    <property type="term" value="P:gamma-aminobutyric acid biosynthetic process"/>
    <property type="evidence" value="ECO:0007669"/>
    <property type="project" value="TreeGrafter"/>
</dbReference>
<dbReference type="PANTHER" id="PTHR45677:SF10">
    <property type="entry name" value="GLUTAMATE DECARBOXYLASE"/>
    <property type="match status" value="1"/>
</dbReference>
<evidence type="ECO:0000313" key="9">
    <source>
        <dbReference type="Proteomes" id="UP000887565"/>
    </source>
</evidence>
<dbReference type="CDD" id="cd06450">
    <property type="entry name" value="DOPA_deC_like"/>
    <property type="match status" value="1"/>
</dbReference>
<reference evidence="10" key="1">
    <citation type="submission" date="2022-11" db="UniProtKB">
        <authorList>
            <consortium name="WormBaseParasite"/>
        </authorList>
    </citation>
    <scope>IDENTIFICATION</scope>
</reference>
<dbReference type="Gene3D" id="3.40.640.10">
    <property type="entry name" value="Type I PLP-dependent aspartate aminotransferase-like (Major domain)"/>
    <property type="match status" value="1"/>
</dbReference>
<dbReference type="InterPro" id="IPR002129">
    <property type="entry name" value="PyrdxlP-dep_de-COase"/>
</dbReference>
<evidence type="ECO:0000313" key="10">
    <source>
        <dbReference type="WBParaSite" id="nRc.2.0.1.t29232-RA"/>
    </source>
</evidence>
<dbReference type="GO" id="GO:0030170">
    <property type="term" value="F:pyridoxal phosphate binding"/>
    <property type="evidence" value="ECO:0007669"/>
    <property type="project" value="InterPro"/>
</dbReference>
<comment type="cofactor">
    <cofactor evidence="1 7 8">
        <name>pyridoxal 5'-phosphate</name>
        <dbReference type="ChEBI" id="CHEBI:597326"/>
    </cofactor>
</comment>
<evidence type="ECO:0000256" key="3">
    <source>
        <dbReference type="ARBA" id="ARBA00011738"/>
    </source>
</evidence>
<evidence type="ECO:0000256" key="7">
    <source>
        <dbReference type="PIRSR" id="PIRSR602129-50"/>
    </source>
</evidence>
<keyword evidence="5 7" id="KW-0663">Pyridoxal phosphate</keyword>
<feature type="modified residue" description="N6-(pyridoxal phosphate)lysine" evidence="7">
    <location>
        <position position="347"/>
    </location>
</feature>
<keyword evidence="6 8" id="KW-0456">Lyase</keyword>
<accession>A0A915JTU2</accession>
<evidence type="ECO:0000256" key="5">
    <source>
        <dbReference type="ARBA" id="ARBA00022898"/>
    </source>
</evidence>
<dbReference type="Proteomes" id="UP000887565">
    <property type="component" value="Unplaced"/>
</dbReference>
<evidence type="ECO:0000256" key="6">
    <source>
        <dbReference type="ARBA" id="ARBA00023239"/>
    </source>
</evidence>
<dbReference type="InterPro" id="IPR015421">
    <property type="entry name" value="PyrdxlP-dep_Trfase_major"/>
</dbReference>
<evidence type="ECO:0000256" key="1">
    <source>
        <dbReference type="ARBA" id="ARBA00001933"/>
    </source>
</evidence>
<dbReference type="InterPro" id="IPR015424">
    <property type="entry name" value="PyrdxlP-dep_Trfase"/>
</dbReference>
<proteinExistence type="inferred from homology"/>
<dbReference type="GO" id="GO:0005737">
    <property type="term" value="C:cytoplasm"/>
    <property type="evidence" value="ECO:0007669"/>
    <property type="project" value="TreeGrafter"/>
</dbReference>
<dbReference type="FunFam" id="3.40.640.10:FF:000016">
    <property type="entry name" value="Glutamate decarboxylase like 1"/>
    <property type="match status" value="1"/>
</dbReference>
<dbReference type="Gene3D" id="3.90.1150.170">
    <property type="match status" value="1"/>
</dbReference>
<comment type="subunit">
    <text evidence="3">Homodimer.</text>
</comment>
<evidence type="ECO:0000256" key="2">
    <source>
        <dbReference type="ARBA" id="ARBA00009533"/>
    </source>
</evidence>
<comment type="similarity">
    <text evidence="2 8">Belongs to the group II decarboxylase family.</text>
</comment>
<keyword evidence="9" id="KW-1185">Reference proteome</keyword>
<dbReference type="PANTHER" id="PTHR45677">
    <property type="entry name" value="GLUTAMATE DECARBOXYLASE-RELATED"/>
    <property type="match status" value="1"/>
</dbReference>
<dbReference type="WBParaSite" id="nRc.2.0.1.t29232-RA">
    <property type="protein sequence ID" value="nRc.2.0.1.t29232-RA"/>
    <property type="gene ID" value="nRc.2.0.1.g29232"/>
</dbReference>
<keyword evidence="4" id="KW-0210">Decarboxylase</keyword>
<organism evidence="9 10">
    <name type="scientific">Romanomermis culicivorax</name>
    <name type="common">Nematode worm</name>
    <dbReference type="NCBI Taxonomy" id="13658"/>
    <lineage>
        <taxon>Eukaryota</taxon>
        <taxon>Metazoa</taxon>
        <taxon>Ecdysozoa</taxon>
        <taxon>Nematoda</taxon>
        <taxon>Enoplea</taxon>
        <taxon>Dorylaimia</taxon>
        <taxon>Mermithida</taxon>
        <taxon>Mermithoidea</taxon>
        <taxon>Mermithidae</taxon>
        <taxon>Romanomermis</taxon>
    </lineage>
</organism>
<sequence>MTTKETEQNFAKMNIGNNNKWSKVSDNVTLNDKILFSGHSLLNVYHTDILPTNIDGWKNTESFLLGVVKILFDYIKESNDRTSKLVRFHHPDQLAQILDLKISDDPRELKQLLDDCEQVLKYQVKTGHPHFFNQISTGLDLISMAGEWLTATANTNMFTYEISPVFILMEKEVMKEMIKMIGWPEGDGIFAPGGAISNLYAVNAARHHFYPRCKPLGMADIPKLAMFTSVDSHYSIKGAAAVGGIGTDNVFNIPVDKEHKMIPEALLTKIHNAKRQGYVPFFVNATAGTTVYGAFDPIEQIADICEANKIWLHVDAAWGGGLLLSPKHRRLLKGIERANSVTWNPHKLLGIHLQCSACLVRQDGLLFQCNQMSADYLFQQDKPYDVSYDTGDKAIQCGRHNDIFKFWLTWRAKGMNGYAKQINRLMDLAAYFTAKIKSTEGFEMVMDNPQFLNICFWYVPPSLRNLDPEEKKARLEKIAPKIKAKMMSEGTTMVGYQPDQNKPNFFRMVISNQAINKLDLDFLVTEIVRFGQDL</sequence>
<dbReference type="AlphaFoldDB" id="A0A915JTU2"/>
<dbReference type="OMA" id="RHATYHA"/>
<dbReference type="GO" id="GO:0004351">
    <property type="term" value="F:glutamate decarboxylase activity"/>
    <property type="evidence" value="ECO:0007669"/>
    <property type="project" value="TreeGrafter"/>
</dbReference>
<protein>
    <submittedName>
        <fullName evidence="10">Glutamate decarboxylase</fullName>
    </submittedName>
</protein>